<dbReference type="InterPro" id="IPR024705">
    <property type="entry name" value="Ssp411"/>
</dbReference>
<dbReference type="InterPro" id="IPR012341">
    <property type="entry name" value="6hp_glycosidase-like_sf"/>
</dbReference>
<dbReference type="SUPFAM" id="SSF48208">
    <property type="entry name" value="Six-hairpin glycosidases"/>
    <property type="match status" value="1"/>
</dbReference>
<organism evidence="1">
    <name type="scientific">marine metagenome</name>
    <dbReference type="NCBI Taxonomy" id="408172"/>
    <lineage>
        <taxon>unclassified sequences</taxon>
        <taxon>metagenomes</taxon>
        <taxon>ecological metagenomes</taxon>
    </lineage>
</organism>
<evidence type="ECO:0008006" key="2">
    <source>
        <dbReference type="Google" id="ProtNLM"/>
    </source>
</evidence>
<accession>A0A382MU48</accession>
<feature type="non-terminal residue" evidence="1">
    <location>
        <position position="380"/>
    </location>
</feature>
<dbReference type="InterPro" id="IPR008928">
    <property type="entry name" value="6-hairpin_glycosidase_sf"/>
</dbReference>
<evidence type="ECO:0000313" key="1">
    <source>
        <dbReference type="EMBL" id="SVC51022.1"/>
    </source>
</evidence>
<proteinExistence type="predicted"/>
<dbReference type="AlphaFoldDB" id="A0A382MU48"/>
<protein>
    <recommendedName>
        <fullName evidence="2">DUF255 domain-containing protein</fullName>
    </recommendedName>
</protein>
<feature type="non-terminal residue" evidence="1">
    <location>
        <position position="1"/>
    </location>
</feature>
<dbReference type="Gene3D" id="1.50.10.10">
    <property type="match status" value="1"/>
</dbReference>
<gene>
    <name evidence="1" type="ORF">METZ01_LOCUS303876</name>
</gene>
<dbReference type="PANTHER" id="PTHR42899:SF1">
    <property type="entry name" value="SPERMATOGENESIS-ASSOCIATED PROTEIN 20"/>
    <property type="match status" value="1"/>
</dbReference>
<dbReference type="PANTHER" id="PTHR42899">
    <property type="entry name" value="SPERMATOGENESIS-ASSOCIATED PROTEIN 20"/>
    <property type="match status" value="1"/>
</dbReference>
<dbReference type="GO" id="GO:0005975">
    <property type="term" value="P:carbohydrate metabolic process"/>
    <property type="evidence" value="ECO:0007669"/>
    <property type="project" value="InterPro"/>
</dbReference>
<dbReference type="EMBL" id="UINC01095164">
    <property type="protein sequence ID" value="SVC51022.1"/>
    <property type="molecule type" value="Genomic_DNA"/>
</dbReference>
<reference evidence="1" key="1">
    <citation type="submission" date="2018-05" db="EMBL/GenBank/DDBJ databases">
        <authorList>
            <person name="Lanie J.A."/>
            <person name="Ng W.-L."/>
            <person name="Kazmierczak K.M."/>
            <person name="Andrzejewski T.M."/>
            <person name="Davidsen T.M."/>
            <person name="Wayne K.J."/>
            <person name="Tettelin H."/>
            <person name="Glass J.I."/>
            <person name="Rusch D."/>
            <person name="Podicherti R."/>
            <person name="Tsui H.-C.T."/>
            <person name="Winkler M.E."/>
        </authorList>
    </citation>
    <scope>NUCLEOTIDE SEQUENCE</scope>
</reference>
<name>A0A382MU48_9ZZZZ</name>
<sequence>GFSRYSVDDRWLVPHFEKMLYDNALLSRVYLHAWQITGHDRWLQVASETIDYVRRDLRHPGGGFYSAEDADSEGVEGKFYIWSEEEIREVCGRDTEAALSWYGVTPKGNFEGANILIRPERGALIRPEDVERSRVALFRQRERRIRPGLDDKVLTEWNGLMLSTLAEAASATGRTDWLEDAVGNALFLWENLRRDDGRWMRSWQAEGGAQHLGYAADHAAMVDGLVRLGEATGEARWTDMAVDTADTLLNRFSDQDNGGFFSTGNDAETLITRPKDVFDNAHPSANSLAALALLRLGALTGEGRFTDAAESVLRLLGRNAASQPTAFGRLLEAIDLFHSGTTEVVVTGERADLVSAVTSSYRPNTVLAWGERRPGPLWDG</sequence>